<organism evidence="1 2">
    <name type="scientific">Taklimakanibacter albus</name>
    <dbReference type="NCBI Taxonomy" id="2800327"/>
    <lineage>
        <taxon>Bacteria</taxon>
        <taxon>Pseudomonadati</taxon>
        <taxon>Pseudomonadota</taxon>
        <taxon>Alphaproteobacteria</taxon>
        <taxon>Hyphomicrobiales</taxon>
        <taxon>Aestuariivirgaceae</taxon>
        <taxon>Taklimakanibacter</taxon>
    </lineage>
</organism>
<evidence type="ECO:0000313" key="2">
    <source>
        <dbReference type="Proteomes" id="UP000616151"/>
    </source>
</evidence>
<gene>
    <name evidence="1" type="ORF">JHL16_26775</name>
</gene>
<dbReference type="Proteomes" id="UP000616151">
    <property type="component" value="Unassembled WGS sequence"/>
</dbReference>
<keyword evidence="2" id="KW-1185">Reference proteome</keyword>
<proteinExistence type="predicted"/>
<dbReference type="EMBL" id="JAENHL010000008">
    <property type="protein sequence ID" value="MBK1869998.1"/>
    <property type="molecule type" value="Genomic_DNA"/>
</dbReference>
<protein>
    <submittedName>
        <fullName evidence="1">Helix-turn-helix transcriptional regulator</fullName>
    </submittedName>
</protein>
<comment type="caution">
    <text evidence="1">The sequence shown here is derived from an EMBL/GenBank/DDBJ whole genome shotgun (WGS) entry which is preliminary data.</text>
</comment>
<accession>A0ACC5RBH5</accession>
<name>A0ACC5RBH5_9HYPH</name>
<reference evidence="1" key="1">
    <citation type="submission" date="2021-01" db="EMBL/GenBank/DDBJ databases">
        <authorList>
            <person name="Sun Q."/>
        </authorList>
    </citation>
    <scope>NUCLEOTIDE SEQUENCE</scope>
    <source>
        <strain evidence="1">YIM B02566</strain>
    </source>
</reference>
<evidence type="ECO:0000313" key="1">
    <source>
        <dbReference type="EMBL" id="MBK1869998.1"/>
    </source>
</evidence>
<sequence>MNGKFDPLSIKKAIAAGGTFRHPVSMLAHDNKRDRIEELGARIRHARKLKKLTLKQLGDKVGCSESLLSKIERNHITPSLSVLLGIADALGTNYAGLFGGKSLEPVTLYNTGERPVLLLGAGAGKTPDVMLERMVPAGETRTIDANVHVIPPGGGSSGSYSHAGEEVGYVVTGYLELTVDGRVHLLGPGGSFFFNSSLPHSYRNVGTAEARVVWMNSHKARLTKAQ</sequence>